<dbReference type="Proteomes" id="UP000005239">
    <property type="component" value="Unassembled WGS sequence"/>
</dbReference>
<dbReference type="AlphaFoldDB" id="A0A2A6CSQ1"/>
<organism evidence="3 4">
    <name type="scientific">Pristionchus pacificus</name>
    <name type="common">Parasitic nematode worm</name>
    <dbReference type="NCBI Taxonomy" id="54126"/>
    <lineage>
        <taxon>Eukaryota</taxon>
        <taxon>Metazoa</taxon>
        <taxon>Ecdysozoa</taxon>
        <taxon>Nematoda</taxon>
        <taxon>Chromadorea</taxon>
        <taxon>Rhabditida</taxon>
        <taxon>Rhabditina</taxon>
        <taxon>Diplogasteromorpha</taxon>
        <taxon>Diplogasteroidea</taxon>
        <taxon>Neodiplogasteridae</taxon>
        <taxon>Pristionchus</taxon>
    </lineage>
</organism>
<dbReference type="EnsemblMetazoa" id="PPA33343.1">
    <property type="protein sequence ID" value="PPA33343.1"/>
    <property type="gene ID" value="WBGene00206203"/>
</dbReference>
<evidence type="ECO:0000313" key="3">
    <source>
        <dbReference type="EnsemblMetazoa" id="PPA33343.1"/>
    </source>
</evidence>
<evidence type="ECO:0000313" key="4">
    <source>
        <dbReference type="Proteomes" id="UP000005239"/>
    </source>
</evidence>
<feature type="compositionally biased region" description="Low complexity" evidence="1">
    <location>
        <begin position="232"/>
        <end position="252"/>
    </location>
</feature>
<reference evidence="3" key="2">
    <citation type="submission" date="2022-06" db="UniProtKB">
        <authorList>
            <consortium name="EnsemblMetazoa"/>
        </authorList>
    </citation>
    <scope>IDENTIFICATION</scope>
    <source>
        <strain evidence="3">PS312</strain>
    </source>
</reference>
<feature type="transmembrane region" description="Helical" evidence="2">
    <location>
        <begin position="151"/>
        <end position="172"/>
    </location>
</feature>
<feature type="transmembrane region" description="Helical" evidence="2">
    <location>
        <begin position="6"/>
        <end position="26"/>
    </location>
</feature>
<evidence type="ECO:0000256" key="1">
    <source>
        <dbReference type="SAM" id="MobiDB-lite"/>
    </source>
</evidence>
<keyword evidence="2" id="KW-0812">Transmembrane</keyword>
<keyword evidence="2" id="KW-0472">Membrane</keyword>
<accession>A0A2A6CSQ1</accession>
<feature type="transmembrane region" description="Helical" evidence="2">
    <location>
        <begin position="111"/>
        <end position="131"/>
    </location>
</feature>
<evidence type="ECO:0000256" key="2">
    <source>
        <dbReference type="SAM" id="Phobius"/>
    </source>
</evidence>
<accession>A0A8R1YJM5</accession>
<keyword evidence="2" id="KW-1133">Transmembrane helix</keyword>
<keyword evidence="4" id="KW-1185">Reference proteome</keyword>
<gene>
    <name evidence="3" type="primary">WBGene00206203</name>
</gene>
<feature type="compositionally biased region" description="Polar residues" evidence="1">
    <location>
        <begin position="222"/>
        <end position="231"/>
    </location>
</feature>
<feature type="region of interest" description="Disordered" evidence="1">
    <location>
        <begin position="212"/>
        <end position="252"/>
    </location>
</feature>
<reference evidence="4" key="1">
    <citation type="journal article" date="2008" name="Nat. Genet.">
        <title>The Pristionchus pacificus genome provides a unique perspective on nematode lifestyle and parasitism.</title>
        <authorList>
            <person name="Dieterich C."/>
            <person name="Clifton S.W."/>
            <person name="Schuster L.N."/>
            <person name="Chinwalla A."/>
            <person name="Delehaunty K."/>
            <person name="Dinkelacker I."/>
            <person name="Fulton L."/>
            <person name="Fulton R."/>
            <person name="Godfrey J."/>
            <person name="Minx P."/>
            <person name="Mitreva M."/>
            <person name="Roeseler W."/>
            <person name="Tian H."/>
            <person name="Witte H."/>
            <person name="Yang S.P."/>
            <person name="Wilson R.K."/>
            <person name="Sommer R.J."/>
        </authorList>
    </citation>
    <scope>NUCLEOTIDE SEQUENCE [LARGE SCALE GENOMIC DNA]</scope>
    <source>
        <strain evidence="4">PS312</strain>
    </source>
</reference>
<protein>
    <submittedName>
        <fullName evidence="3">Uncharacterized protein</fullName>
    </submittedName>
</protein>
<name>A0A2A6CSQ1_PRIPA</name>
<sequence length="276" mass="31611">MCATPRTIAFVFQLILLFILTCSFLTQYCMRMMEESEPKEDHFVTLLQFPVLPNGFPEKTSQLCLPRKEENHNIVNLISSMNGFLPIVRIGIIFITLTGLVYYLVELTYLPFVLVALDLLATTLSTIFYLYKYSDYIFHNGECIIPASIRVFESTIVLINFVLLALACLYIVNLQQCRIIVETNKKNYSFVLGSKNDLKRINKIVGYETRRARNRKSAKSIGRNTSSVKNPSSKISQSRTVSSRSTTSDNSYSDPVNCKFNKIVDYLQISIEKRKM</sequence>
<feature type="transmembrane region" description="Helical" evidence="2">
    <location>
        <begin position="87"/>
        <end position="105"/>
    </location>
</feature>
<proteinExistence type="predicted"/>